<feature type="transmembrane region" description="Helical" evidence="1">
    <location>
        <begin position="12"/>
        <end position="30"/>
    </location>
</feature>
<dbReference type="Proteomes" id="UP000674234">
    <property type="component" value="Unassembled WGS sequence"/>
</dbReference>
<feature type="transmembrane region" description="Helical" evidence="1">
    <location>
        <begin position="62"/>
        <end position="79"/>
    </location>
</feature>
<protein>
    <submittedName>
        <fullName evidence="2">MFS transporter</fullName>
    </submittedName>
</protein>
<keyword evidence="3" id="KW-1185">Reference proteome</keyword>
<proteinExistence type="predicted"/>
<dbReference type="RefSeq" id="WP_210155062.1">
    <property type="nucleotide sequence ID" value="NZ_JAFCNB010000003.1"/>
</dbReference>
<accession>A0A940WN91</accession>
<sequence length="207" mass="21941">MRADLSLRIARSVVFSVVCVLLAVGAHRFAGGAGPTPRVLLVGGLTVLAGATALAGRERSPVVVMGLLGAAQLFLHRLLGPVGPPSGYGSLTESAHVHHRGPGVQVTLAQAHGHGLGVQTMMLVAHLTAALITGWWLARGEAAVWSILRRIGASALRRLAPMFALLGTPVQAPVRPSPRRRRSARPRRWLTLRHAIVRRGPPVLLVF</sequence>
<feature type="transmembrane region" description="Helical" evidence="1">
    <location>
        <begin position="36"/>
        <end position="55"/>
    </location>
</feature>
<evidence type="ECO:0000313" key="2">
    <source>
        <dbReference type="EMBL" id="MBP2703779.1"/>
    </source>
</evidence>
<dbReference type="AlphaFoldDB" id="A0A940WN91"/>
<keyword evidence="1" id="KW-0472">Membrane</keyword>
<comment type="caution">
    <text evidence="2">The sequence shown here is derived from an EMBL/GenBank/DDBJ whole genome shotgun (WGS) entry which is preliminary data.</text>
</comment>
<name>A0A940WN91_9ACTN</name>
<evidence type="ECO:0000256" key="1">
    <source>
        <dbReference type="SAM" id="Phobius"/>
    </source>
</evidence>
<feature type="transmembrane region" description="Helical" evidence="1">
    <location>
        <begin position="116"/>
        <end position="138"/>
    </location>
</feature>
<reference evidence="2" key="1">
    <citation type="submission" date="2021-02" db="EMBL/GenBank/DDBJ databases">
        <title>Draft genome sequence of Microbispora sp. RL4-1S isolated from rice leaves in Thailand.</title>
        <authorList>
            <person name="Muangham S."/>
            <person name="Duangmal K."/>
        </authorList>
    </citation>
    <scope>NUCLEOTIDE SEQUENCE</scope>
    <source>
        <strain evidence="2">RL4-1S</strain>
    </source>
</reference>
<evidence type="ECO:0000313" key="3">
    <source>
        <dbReference type="Proteomes" id="UP000674234"/>
    </source>
</evidence>
<organism evidence="2 3">
    <name type="scientific">Microbispora oryzae</name>
    <dbReference type="NCBI Taxonomy" id="2806554"/>
    <lineage>
        <taxon>Bacteria</taxon>
        <taxon>Bacillati</taxon>
        <taxon>Actinomycetota</taxon>
        <taxon>Actinomycetes</taxon>
        <taxon>Streptosporangiales</taxon>
        <taxon>Streptosporangiaceae</taxon>
        <taxon>Microbispora</taxon>
    </lineage>
</organism>
<keyword evidence="1" id="KW-1133">Transmembrane helix</keyword>
<dbReference type="EMBL" id="JAFCNB010000003">
    <property type="protein sequence ID" value="MBP2703779.1"/>
    <property type="molecule type" value="Genomic_DNA"/>
</dbReference>
<gene>
    <name evidence="2" type="ORF">JOL79_08175</name>
</gene>
<keyword evidence="1" id="KW-0812">Transmembrane</keyword>